<gene>
    <name evidence="2" type="ORF">HJG63_010131</name>
</gene>
<dbReference type="Proteomes" id="UP000593571">
    <property type="component" value="Unassembled WGS sequence"/>
</dbReference>
<evidence type="ECO:0000256" key="1">
    <source>
        <dbReference type="SAM" id="MobiDB-lite"/>
    </source>
</evidence>
<feature type="region of interest" description="Disordered" evidence="1">
    <location>
        <begin position="1"/>
        <end position="21"/>
    </location>
</feature>
<organism evidence="2 3">
    <name type="scientific">Rousettus aegyptiacus</name>
    <name type="common">Egyptian fruit bat</name>
    <name type="synonym">Pteropus aegyptiacus</name>
    <dbReference type="NCBI Taxonomy" id="9407"/>
    <lineage>
        <taxon>Eukaryota</taxon>
        <taxon>Metazoa</taxon>
        <taxon>Chordata</taxon>
        <taxon>Craniata</taxon>
        <taxon>Vertebrata</taxon>
        <taxon>Euteleostomi</taxon>
        <taxon>Mammalia</taxon>
        <taxon>Eutheria</taxon>
        <taxon>Laurasiatheria</taxon>
        <taxon>Chiroptera</taxon>
        <taxon>Yinpterochiroptera</taxon>
        <taxon>Pteropodoidea</taxon>
        <taxon>Pteropodidae</taxon>
        <taxon>Rousettinae</taxon>
        <taxon>Rousettus</taxon>
    </lineage>
</organism>
<protein>
    <submittedName>
        <fullName evidence="2">Uncharacterized protein</fullName>
    </submittedName>
</protein>
<reference evidence="2 3" key="1">
    <citation type="journal article" date="2020" name="Nature">
        <title>Six reference-quality genomes reveal evolution of bat adaptations.</title>
        <authorList>
            <person name="Jebb D."/>
            <person name="Huang Z."/>
            <person name="Pippel M."/>
            <person name="Hughes G.M."/>
            <person name="Lavrichenko K."/>
            <person name="Devanna P."/>
            <person name="Winkler S."/>
            <person name="Jermiin L.S."/>
            <person name="Skirmuntt E.C."/>
            <person name="Katzourakis A."/>
            <person name="Burkitt-Gray L."/>
            <person name="Ray D.A."/>
            <person name="Sullivan K.A.M."/>
            <person name="Roscito J.G."/>
            <person name="Kirilenko B.M."/>
            <person name="Davalos L.M."/>
            <person name="Corthals A.P."/>
            <person name="Power M.L."/>
            <person name="Jones G."/>
            <person name="Ransome R.D."/>
            <person name="Dechmann D.K.N."/>
            <person name="Locatelli A.G."/>
            <person name="Puechmaille S.J."/>
            <person name="Fedrigo O."/>
            <person name="Jarvis E.D."/>
            <person name="Hiller M."/>
            <person name="Vernes S.C."/>
            <person name="Myers E.W."/>
            <person name="Teeling E.C."/>
        </authorList>
    </citation>
    <scope>NUCLEOTIDE SEQUENCE [LARGE SCALE GENOMIC DNA]</scope>
    <source>
        <strain evidence="2">MRouAeg1</strain>
        <tissue evidence="2">Muscle</tissue>
    </source>
</reference>
<keyword evidence="3" id="KW-1185">Reference proteome</keyword>
<evidence type="ECO:0000313" key="3">
    <source>
        <dbReference type="Proteomes" id="UP000593571"/>
    </source>
</evidence>
<feature type="compositionally biased region" description="Polar residues" evidence="1">
    <location>
        <begin position="8"/>
        <end position="21"/>
    </location>
</feature>
<sequence length="140" mass="15871">MAVDSKHTPWTSNSISASASGKPNLWHTHFRCKRSTPPVLKKRCWVQTQNVRIIQLIGTYLLASPRFTFGGGTEGSRKVRLWASVTASLHDLALIEQLEDIRAKGQLKGVRREKNGTKDDGWYPTTEDDGRYLRRCTVFI</sequence>
<dbReference type="EMBL" id="JACASE010000002">
    <property type="protein sequence ID" value="KAF6495742.1"/>
    <property type="molecule type" value="Genomic_DNA"/>
</dbReference>
<evidence type="ECO:0000313" key="2">
    <source>
        <dbReference type="EMBL" id="KAF6495742.1"/>
    </source>
</evidence>
<name>A0A7J8JI38_ROUAE</name>
<accession>A0A7J8JI38</accession>
<dbReference type="AlphaFoldDB" id="A0A7J8JI38"/>
<comment type="caution">
    <text evidence="2">The sequence shown here is derived from an EMBL/GenBank/DDBJ whole genome shotgun (WGS) entry which is preliminary data.</text>
</comment>
<proteinExistence type="predicted"/>